<dbReference type="InterPro" id="IPR008918">
    <property type="entry name" value="HhH2"/>
</dbReference>
<accession>A0A4Q5KWF0</accession>
<dbReference type="AlphaFoldDB" id="A0A4Q5KWF0"/>
<dbReference type="GO" id="GO:0033567">
    <property type="term" value="P:DNA replication, Okazaki fragment processing"/>
    <property type="evidence" value="ECO:0007669"/>
    <property type="project" value="UniProtKB-UniRule"/>
</dbReference>
<keyword evidence="3 8" id="KW-0255">Endonuclease</keyword>
<dbReference type="Pfam" id="PF01367">
    <property type="entry name" value="5_3_exonuc"/>
    <property type="match status" value="1"/>
</dbReference>
<dbReference type="SUPFAM" id="SSF47807">
    <property type="entry name" value="5' to 3' exonuclease, C-terminal subdomain"/>
    <property type="match status" value="1"/>
</dbReference>
<organism evidence="10 12">
    <name type="scientific">Aliivibrio finisterrensis</name>
    <dbReference type="NCBI Taxonomy" id="511998"/>
    <lineage>
        <taxon>Bacteria</taxon>
        <taxon>Pseudomonadati</taxon>
        <taxon>Pseudomonadota</taxon>
        <taxon>Gammaproteobacteria</taxon>
        <taxon>Vibrionales</taxon>
        <taxon>Vibrionaceae</taxon>
        <taxon>Aliivibrio</taxon>
    </lineage>
</organism>
<keyword evidence="2 8" id="KW-0479">Metal-binding</keyword>
<dbReference type="Gene3D" id="3.40.50.1010">
    <property type="entry name" value="5'-nuclease"/>
    <property type="match status" value="1"/>
</dbReference>
<evidence type="ECO:0000313" key="11">
    <source>
        <dbReference type="EMBL" id="RYU63420.1"/>
    </source>
</evidence>
<dbReference type="GO" id="GO:0017108">
    <property type="term" value="F:5'-flap endonuclease activity"/>
    <property type="evidence" value="ECO:0007669"/>
    <property type="project" value="UniProtKB-UniRule"/>
</dbReference>
<comment type="function">
    <text evidence="8">Has flap endonuclease activity. During DNA replication, flap endonucleases cleave the 5'-overhanging flap structure that is generated by displacement synthesis when DNA polymerase encounters the 5'-end of a downstream Okazaki fragment.</text>
</comment>
<dbReference type="InterPro" id="IPR002421">
    <property type="entry name" value="5-3_exonuclease"/>
</dbReference>
<feature type="binding site" evidence="8">
    <location>
        <position position="190"/>
    </location>
    <ligand>
        <name>K(+)</name>
        <dbReference type="ChEBI" id="CHEBI:29103"/>
    </ligand>
</feature>
<dbReference type="CDD" id="cd09898">
    <property type="entry name" value="H3TH_53EXO"/>
    <property type="match status" value="1"/>
</dbReference>
<dbReference type="InterPro" id="IPR020046">
    <property type="entry name" value="5-3_exonucl_a-hlix_arch_N"/>
</dbReference>
<dbReference type="FunFam" id="1.10.150.20:FF:000003">
    <property type="entry name" value="DNA polymerase I"/>
    <property type="match status" value="1"/>
</dbReference>
<dbReference type="NCBIfam" id="NF007017">
    <property type="entry name" value="PRK09482.1"/>
    <property type="match status" value="1"/>
</dbReference>
<dbReference type="Proteomes" id="UP000294166">
    <property type="component" value="Unassembled WGS sequence"/>
</dbReference>
<dbReference type="SMART" id="SM00475">
    <property type="entry name" value="53EXOc"/>
    <property type="match status" value="1"/>
</dbReference>
<dbReference type="HAMAP" id="MF_01192">
    <property type="entry name" value="Xni"/>
    <property type="match status" value="1"/>
</dbReference>
<evidence type="ECO:0000256" key="6">
    <source>
        <dbReference type="ARBA" id="ARBA00022958"/>
    </source>
</evidence>
<proteinExistence type="inferred from homology"/>
<comment type="cofactor">
    <cofactor evidence="8">
        <name>Mg(2+)</name>
        <dbReference type="ChEBI" id="CHEBI:18420"/>
    </cofactor>
    <text evidence="8">Binds 2 Mg(2+) per subunit. Only one magnesium ion has a direct interaction with the protein, the other interactions are indirect.</text>
</comment>
<dbReference type="PANTHER" id="PTHR42646:SF2">
    <property type="entry name" value="5'-3' EXONUCLEASE FAMILY PROTEIN"/>
    <property type="match status" value="1"/>
</dbReference>
<keyword evidence="13" id="KW-1185">Reference proteome</keyword>
<dbReference type="Pfam" id="PF02739">
    <property type="entry name" value="5_3_exonuc_N"/>
    <property type="match status" value="1"/>
</dbReference>
<dbReference type="EC" id="3.1.-.-" evidence="8"/>
<comment type="caution">
    <text evidence="10">The sequence shown here is derived from an EMBL/GenBank/DDBJ whole genome shotgun (WGS) entry which is preliminary data.</text>
</comment>
<evidence type="ECO:0000313" key="10">
    <source>
        <dbReference type="EMBL" id="RYU53138.1"/>
    </source>
</evidence>
<dbReference type="CDD" id="cd09859">
    <property type="entry name" value="PIN_53EXO"/>
    <property type="match status" value="1"/>
</dbReference>
<dbReference type="RefSeq" id="WP_130047276.1">
    <property type="nucleotide sequence ID" value="NZ_SEZK01000005.1"/>
</dbReference>
<comment type="caution">
    <text evidence="8">Lacks conserved residue(s) required for the propagation of feature annotation.</text>
</comment>
<dbReference type="InterPro" id="IPR022895">
    <property type="entry name" value="Xni"/>
</dbReference>
<dbReference type="Gene3D" id="1.10.150.20">
    <property type="entry name" value="5' to 3' exonuclease, C-terminal subdomain"/>
    <property type="match status" value="1"/>
</dbReference>
<evidence type="ECO:0000256" key="5">
    <source>
        <dbReference type="ARBA" id="ARBA00022842"/>
    </source>
</evidence>
<comment type="cofactor">
    <cofactor evidence="8">
        <name>K(+)</name>
        <dbReference type="ChEBI" id="CHEBI:29103"/>
    </cofactor>
    <text evidence="8">Binds 1 K(+) per subunit. The potassium ion strongly increases the affinity for DNA.</text>
</comment>
<evidence type="ECO:0000256" key="1">
    <source>
        <dbReference type="ARBA" id="ARBA00022722"/>
    </source>
</evidence>
<keyword evidence="7 8" id="KW-0238">DNA-binding</keyword>
<reference evidence="12 13" key="1">
    <citation type="submission" date="2019-02" db="EMBL/GenBank/DDBJ databases">
        <title>Genome sequences of Aliivibrio finisterrensis strains from farmed Atlantic salmon.</title>
        <authorList>
            <person name="Bowman J.P."/>
        </authorList>
    </citation>
    <scope>NUCLEOTIDE SEQUENCE [LARGE SCALE GENOMIC DNA]</scope>
    <source>
        <strain evidence="11 13">A21</strain>
        <strain evidence="10 12">A46</strain>
    </source>
</reference>
<feature type="binding site" evidence="8">
    <location>
        <position position="177"/>
    </location>
    <ligand>
        <name>K(+)</name>
        <dbReference type="ChEBI" id="CHEBI:29103"/>
    </ligand>
</feature>
<evidence type="ECO:0000256" key="4">
    <source>
        <dbReference type="ARBA" id="ARBA00022801"/>
    </source>
</evidence>
<dbReference type="SMART" id="SM00279">
    <property type="entry name" value="HhH2"/>
    <property type="match status" value="1"/>
</dbReference>
<feature type="region of interest" description="Interaction with DNA" evidence="8">
    <location>
        <begin position="189"/>
        <end position="194"/>
    </location>
</feature>
<keyword evidence="4 8" id="KW-0378">Hydrolase</keyword>
<dbReference type="GO" id="GO:0030955">
    <property type="term" value="F:potassium ion binding"/>
    <property type="evidence" value="ECO:0007669"/>
    <property type="project" value="UniProtKB-UniRule"/>
</dbReference>
<dbReference type="InterPro" id="IPR036279">
    <property type="entry name" value="5-3_exonuclease_C_sf"/>
</dbReference>
<dbReference type="InterPro" id="IPR029060">
    <property type="entry name" value="PIN-like_dom_sf"/>
</dbReference>
<dbReference type="Proteomes" id="UP000294063">
    <property type="component" value="Unassembled WGS sequence"/>
</dbReference>
<evidence type="ECO:0000256" key="7">
    <source>
        <dbReference type="ARBA" id="ARBA00023125"/>
    </source>
</evidence>
<dbReference type="EMBL" id="SEZK01000005">
    <property type="protein sequence ID" value="RYU53138.1"/>
    <property type="molecule type" value="Genomic_DNA"/>
</dbReference>
<dbReference type="PANTHER" id="PTHR42646">
    <property type="entry name" value="FLAP ENDONUCLEASE XNI"/>
    <property type="match status" value="1"/>
</dbReference>
<evidence type="ECO:0000313" key="13">
    <source>
        <dbReference type="Proteomes" id="UP000294166"/>
    </source>
</evidence>
<feature type="domain" description="5'-3' exonuclease" evidence="9">
    <location>
        <begin position="3"/>
        <end position="254"/>
    </location>
</feature>
<evidence type="ECO:0000259" key="9">
    <source>
        <dbReference type="SMART" id="SM00475"/>
    </source>
</evidence>
<name>A0A4Q5KWF0_9GAMM</name>
<evidence type="ECO:0000256" key="8">
    <source>
        <dbReference type="HAMAP-Rule" id="MF_01192"/>
    </source>
</evidence>
<evidence type="ECO:0000256" key="3">
    <source>
        <dbReference type="ARBA" id="ARBA00022759"/>
    </source>
</evidence>
<comment type="similarity">
    <text evidence="8">Belongs to the Xni family.</text>
</comment>
<keyword evidence="6 8" id="KW-0630">Potassium</keyword>
<dbReference type="GO" id="GO:0000287">
    <property type="term" value="F:magnesium ion binding"/>
    <property type="evidence" value="ECO:0007669"/>
    <property type="project" value="UniProtKB-UniRule"/>
</dbReference>
<dbReference type="GO" id="GO:0008409">
    <property type="term" value="F:5'-3' exonuclease activity"/>
    <property type="evidence" value="ECO:0007669"/>
    <property type="project" value="InterPro"/>
</dbReference>
<dbReference type="InterPro" id="IPR020045">
    <property type="entry name" value="DNA_polI_H3TH"/>
</dbReference>
<dbReference type="EMBL" id="SEZN01000026">
    <property type="protein sequence ID" value="RYU63420.1"/>
    <property type="molecule type" value="Genomic_DNA"/>
</dbReference>
<gene>
    <name evidence="8 10" type="primary">xni</name>
    <name evidence="8" type="synonym">ygdG</name>
    <name evidence="11" type="ORF">ERW53_13960</name>
    <name evidence="10" type="ORF">ERW57_05190</name>
</gene>
<feature type="binding site" evidence="8">
    <location>
        <position position="187"/>
    </location>
    <ligand>
        <name>K(+)</name>
        <dbReference type="ChEBI" id="CHEBI:29103"/>
    </ligand>
</feature>
<dbReference type="SUPFAM" id="SSF88723">
    <property type="entry name" value="PIN domain-like"/>
    <property type="match status" value="1"/>
</dbReference>
<protein>
    <recommendedName>
        <fullName evidence="8">Flap endonuclease Xni</fullName>
        <shortName evidence="8">FEN</shortName>
        <ecNumber evidence="8">3.1.-.-</ecNumber>
    </recommendedName>
</protein>
<keyword evidence="1 8" id="KW-0540">Nuclease</keyword>
<evidence type="ECO:0000313" key="12">
    <source>
        <dbReference type="Proteomes" id="UP000294063"/>
    </source>
</evidence>
<evidence type="ECO:0000256" key="2">
    <source>
        <dbReference type="ARBA" id="ARBA00022723"/>
    </source>
</evidence>
<keyword evidence="5 8" id="KW-0460">Magnesium</keyword>
<feature type="binding site" evidence="8">
    <location>
        <position position="176"/>
    </location>
    <ligand>
        <name>K(+)</name>
        <dbReference type="ChEBI" id="CHEBI:29103"/>
    </ligand>
</feature>
<dbReference type="GO" id="GO:0003677">
    <property type="term" value="F:DNA binding"/>
    <property type="evidence" value="ECO:0007669"/>
    <property type="project" value="UniProtKB-UniRule"/>
</dbReference>
<dbReference type="InterPro" id="IPR038969">
    <property type="entry name" value="FEN"/>
</dbReference>
<feature type="binding site" evidence="8">
    <location>
        <position position="109"/>
    </location>
    <ligand>
        <name>Mg(2+)</name>
        <dbReference type="ChEBI" id="CHEBI:18420"/>
    </ligand>
</feature>
<sequence>MAIHLVIIDALNLIRRVHSAQPNQDDIQAVITTTTRTINRILKETEPTHIIAVFDHHLQDRGWRAEILPKYKEDRKPMPEALQKGMDEIQEAWWKLGIDSLLSDGDEADDLVATLANKVAAHNEQVTIISTDKGYCQLLSPTLRIRDYFQHRWLDAPFVEKEFGLKPEQLADYWGLAGISSSKITGIPGVGPKAALEILTQFPTIEAANESEDLPKKYRKKFDEHYETAILCRQVAGLRTDIELGFNLQDIRYEKGTRDYQVS</sequence>